<dbReference type="AlphaFoldDB" id="A0A5C5WM57"/>
<evidence type="ECO:0000313" key="4">
    <source>
        <dbReference type="EMBL" id="TWT51171.1"/>
    </source>
</evidence>
<sequence length="551" mass="58895" precursor="true">MQRPFVAAFITALALVPSLVWVPSSAVAQELMPSHVAAKLGLVESWTRTVTAPMGTQSISDLLLHVHDADPNEYVEVVASQPGAKASPATGKSAADETKEGGAESDVDNVRVMSRIWTNQADRLGEPIGLAEAERLAKNEVRRLKRYGIEASIRTTQSPRVRLYSVSNDGTLEARDAETGAVIWMTRVGNRKLNFGGLGVDDQLLTVINGTNLIVVDATNGEVVKELRLRRPPLFGAINSGDYVMVLGIGGDVDSYLLSDLERDIFYSSFQGRALAPPVKAPGDSTKVVWATDAHFIYGMELQGKPSIQFRFATDGMVSGKLARASGDRFFFGTDNGQVYGIRANRTGEVLWSQPFGEPFYDEPVIFGDQLFIRSAYGTLYCVSVATGEPIWDQPAKSVDELIGAVGKGLFVRSTSGAMAVIDQKTGDRVELFRSLRPGRLLKNTLTNRLYLVSENGVIQCLRPEDAELPTLNIQPDSSEEEAADAGEGDAKPESEEAAQPDTMDPFGAGASDPFGAGASDPFGAGDGGMSDPFGSGAGESSDPFADPFGG</sequence>
<dbReference type="InterPro" id="IPR018391">
    <property type="entry name" value="PQQ_b-propeller_rpt"/>
</dbReference>
<keyword evidence="5" id="KW-1185">Reference proteome</keyword>
<evidence type="ECO:0000313" key="5">
    <source>
        <dbReference type="Proteomes" id="UP000316598"/>
    </source>
</evidence>
<dbReference type="PANTHER" id="PTHR34512:SF30">
    <property type="entry name" value="OUTER MEMBRANE PROTEIN ASSEMBLY FACTOR BAMB"/>
    <property type="match status" value="1"/>
</dbReference>
<protein>
    <submittedName>
        <fullName evidence="4">Outer membrane biogenesis protein BamB</fullName>
    </submittedName>
</protein>
<evidence type="ECO:0000259" key="3">
    <source>
        <dbReference type="Pfam" id="PF13360"/>
    </source>
</evidence>
<dbReference type="InterPro" id="IPR015943">
    <property type="entry name" value="WD40/YVTN_repeat-like_dom_sf"/>
</dbReference>
<gene>
    <name evidence="4" type="ORF">Pla22_39480</name>
</gene>
<dbReference type="RefSeq" id="WP_165440739.1">
    <property type="nucleotide sequence ID" value="NZ_SJPI01000002.1"/>
</dbReference>
<dbReference type="InterPro" id="IPR002372">
    <property type="entry name" value="PQQ_rpt_dom"/>
</dbReference>
<dbReference type="Pfam" id="PF13360">
    <property type="entry name" value="PQQ_2"/>
    <property type="match status" value="2"/>
</dbReference>
<name>A0A5C5WM57_9BACT</name>
<evidence type="ECO:0000256" key="2">
    <source>
        <dbReference type="SAM" id="SignalP"/>
    </source>
</evidence>
<feature type="region of interest" description="Disordered" evidence="1">
    <location>
        <begin position="81"/>
        <end position="105"/>
    </location>
</feature>
<dbReference type="Gene3D" id="2.130.10.10">
    <property type="entry name" value="YVTN repeat-like/Quinoprotein amine dehydrogenase"/>
    <property type="match status" value="1"/>
</dbReference>
<proteinExistence type="predicted"/>
<evidence type="ECO:0000256" key="1">
    <source>
        <dbReference type="SAM" id="MobiDB-lite"/>
    </source>
</evidence>
<dbReference type="Proteomes" id="UP000316598">
    <property type="component" value="Unassembled WGS sequence"/>
</dbReference>
<keyword evidence="2" id="KW-0732">Signal</keyword>
<organism evidence="4 5">
    <name type="scientific">Rubripirellula amarantea</name>
    <dbReference type="NCBI Taxonomy" id="2527999"/>
    <lineage>
        <taxon>Bacteria</taxon>
        <taxon>Pseudomonadati</taxon>
        <taxon>Planctomycetota</taxon>
        <taxon>Planctomycetia</taxon>
        <taxon>Pirellulales</taxon>
        <taxon>Pirellulaceae</taxon>
        <taxon>Rubripirellula</taxon>
    </lineage>
</organism>
<feature type="domain" description="Pyrrolo-quinoline quinone repeat" evidence="3">
    <location>
        <begin position="162"/>
        <end position="293"/>
    </location>
</feature>
<feature type="compositionally biased region" description="Acidic residues" evidence="1">
    <location>
        <begin position="478"/>
        <end position="488"/>
    </location>
</feature>
<feature type="signal peptide" evidence="2">
    <location>
        <begin position="1"/>
        <end position="28"/>
    </location>
</feature>
<feature type="region of interest" description="Disordered" evidence="1">
    <location>
        <begin position="469"/>
        <end position="551"/>
    </location>
</feature>
<dbReference type="SUPFAM" id="SSF50998">
    <property type="entry name" value="Quinoprotein alcohol dehydrogenase-like"/>
    <property type="match status" value="1"/>
</dbReference>
<dbReference type="SMART" id="SM00564">
    <property type="entry name" value="PQQ"/>
    <property type="match status" value="3"/>
</dbReference>
<dbReference type="EMBL" id="SJPI01000002">
    <property type="protein sequence ID" value="TWT51171.1"/>
    <property type="molecule type" value="Genomic_DNA"/>
</dbReference>
<comment type="caution">
    <text evidence="4">The sequence shown here is derived from an EMBL/GenBank/DDBJ whole genome shotgun (WGS) entry which is preliminary data.</text>
</comment>
<feature type="chain" id="PRO_5023029004" evidence="2">
    <location>
        <begin position="29"/>
        <end position="551"/>
    </location>
</feature>
<dbReference type="PANTHER" id="PTHR34512">
    <property type="entry name" value="CELL SURFACE PROTEIN"/>
    <property type="match status" value="1"/>
</dbReference>
<feature type="domain" description="Pyrrolo-quinoline quinone repeat" evidence="3">
    <location>
        <begin position="318"/>
        <end position="429"/>
    </location>
</feature>
<accession>A0A5C5WM57</accession>
<reference evidence="4 5" key="1">
    <citation type="submission" date="2019-02" db="EMBL/GenBank/DDBJ databases">
        <title>Deep-cultivation of Planctomycetes and their phenomic and genomic characterization uncovers novel biology.</title>
        <authorList>
            <person name="Wiegand S."/>
            <person name="Jogler M."/>
            <person name="Boedeker C."/>
            <person name="Pinto D."/>
            <person name="Vollmers J."/>
            <person name="Rivas-Marin E."/>
            <person name="Kohn T."/>
            <person name="Peeters S.H."/>
            <person name="Heuer A."/>
            <person name="Rast P."/>
            <person name="Oberbeckmann S."/>
            <person name="Bunk B."/>
            <person name="Jeske O."/>
            <person name="Meyerdierks A."/>
            <person name="Storesund J.E."/>
            <person name="Kallscheuer N."/>
            <person name="Luecker S."/>
            <person name="Lage O.M."/>
            <person name="Pohl T."/>
            <person name="Merkel B.J."/>
            <person name="Hornburger P."/>
            <person name="Mueller R.-W."/>
            <person name="Bruemmer F."/>
            <person name="Labrenz M."/>
            <person name="Spormann A.M."/>
            <person name="Op Den Camp H."/>
            <person name="Overmann J."/>
            <person name="Amann R."/>
            <person name="Jetten M.S.M."/>
            <person name="Mascher T."/>
            <person name="Medema M.H."/>
            <person name="Devos D.P."/>
            <person name="Kaster A.-K."/>
            <person name="Ovreas L."/>
            <person name="Rohde M."/>
            <person name="Galperin M.Y."/>
            <person name="Jogler C."/>
        </authorList>
    </citation>
    <scope>NUCLEOTIDE SEQUENCE [LARGE SCALE GENOMIC DNA]</scope>
    <source>
        <strain evidence="4 5">Pla22</strain>
    </source>
</reference>
<dbReference type="InterPro" id="IPR011047">
    <property type="entry name" value="Quinoprotein_ADH-like_sf"/>
</dbReference>